<comment type="caution">
    <text evidence="3">The sequence shown here is derived from an EMBL/GenBank/DDBJ whole genome shotgun (WGS) entry which is preliminary data.</text>
</comment>
<dbReference type="PANTHER" id="PTHR34962:SF1">
    <property type="entry name" value="EMBRYO DEFECTIVE 1703-RELATED"/>
    <property type="match status" value="1"/>
</dbReference>
<feature type="compositionally biased region" description="Basic and acidic residues" evidence="2">
    <location>
        <begin position="493"/>
        <end position="512"/>
    </location>
</feature>
<dbReference type="OrthoDB" id="611606at2759"/>
<gene>
    <name evidence="3" type="ORF">G2W53_017349</name>
</gene>
<evidence type="ECO:0000256" key="2">
    <source>
        <dbReference type="SAM" id="MobiDB-lite"/>
    </source>
</evidence>
<evidence type="ECO:0000313" key="4">
    <source>
        <dbReference type="Proteomes" id="UP000634136"/>
    </source>
</evidence>
<feature type="region of interest" description="Disordered" evidence="2">
    <location>
        <begin position="868"/>
        <end position="892"/>
    </location>
</feature>
<protein>
    <submittedName>
        <fullName evidence="3">Embryo defective</fullName>
    </submittedName>
</protein>
<feature type="compositionally biased region" description="Low complexity" evidence="2">
    <location>
        <begin position="105"/>
        <end position="119"/>
    </location>
</feature>
<keyword evidence="1" id="KW-0175">Coiled coil</keyword>
<evidence type="ECO:0000313" key="3">
    <source>
        <dbReference type="EMBL" id="KAF7826185.1"/>
    </source>
</evidence>
<dbReference type="AlphaFoldDB" id="A0A834TQ92"/>
<dbReference type="Proteomes" id="UP000634136">
    <property type="component" value="Unassembled WGS sequence"/>
</dbReference>
<feature type="region of interest" description="Disordered" evidence="2">
    <location>
        <begin position="638"/>
        <end position="663"/>
    </location>
</feature>
<sequence length="1143" mass="130247">MEILNVSTRNNFPILSGIPTFYHIKTWNQKIPFMHNTRGSRFQRNAFPVGIPTSHTTKFRTWAHFGRPTSRRNSLRKKLLEDQQVRLNQNLTDPSSRFSDIGSLEEVSNDNNNNGVGENEAAKGVCDHNGVENVRIEEAKSKLLGESVLMTKLENWVDQYKKDVEYWGIGSGAIFTVYQDSSGNVKKVLVDEGEILKRSQVQLEEIEDFPEVNYKILSAKSLAREMENGNNVIPTNSSVAKFVVQGKENGFVKAIKGFSVQPELLPKLSGIGSRVLCAFVILWAVKKLFTLGDKESQYTEMEKEMMRRKMKSRKEKEMLKGTVDVIPEPSKPPMVHIEKPKLDKEKLKNNILKAKVSSDQLVPKNSSTKATARSMDIDTKVQEIRDMARQAREIERKNHSLRSTDRGMDDFVIGETSNEVEVVRKHGKEDNSLGKRQNDAARQTVDINETLQSSSFDIGEKIDNSILHEVVPVDGCNLQASDVTDTADRKINKQKIEHTESTVRPKDEEVSRLPDSPIDDLSMTKESLTNKKPWIIRSVKEAKDYLLKKHDNQKAGIESSIQLTQDHIADLTSLTNVDYGSQKSQKLEMNIAVPRNNDPDGTLDSKPSLDVFEDSNENDKEFELTKNDYLSGSWVENEVGGPQNSETSLDHEVNGVSTETNPSAKTENWLEKNFHEVEPVIKKIRAGFRDNYMVAKERVDQPLDITTEAEPLEDGGELDWMQNEHLRDIVFKVRDNELAGRDPFYLIDDEDKETFFRGLEKKVEKENKKLSYLHEWLHSNIENLDYGADGISIYDPPEKIIPRWKGPPVDQIPDFLNNFREQRKTSSTSKMEPVKNDENGFAKKSAALSSQENVNNHIANSDSMKIQNKNQKNPKTVIEGSDGSVKAGKKSGKEYWQHTKKWSRGFLESYNAETDPEVKSIMKDMGKDLDRWITEKEIEEAAEVMNRIPDSNRSILEKKLNKVKREMELFGPQAVVSKYREYADDKEEDYLWWLDLSYILCIEMYTVDDGEQRVGFYSLEMAKDLEVEPKPYHVIAFQDAGDCKSLCYVIQAHMDMLGNGHAFVVAQPPKDAFREAKANGFGVTVIKKGELQLNIDQPLEEVEEQITEIGSKMYHDMIMKDQSVDINSLMKGVFGFSDRSIKR</sequence>
<feature type="region of interest" description="Disordered" evidence="2">
    <location>
        <begin position="493"/>
        <end position="525"/>
    </location>
</feature>
<dbReference type="EMBL" id="JAAIUW010000006">
    <property type="protein sequence ID" value="KAF7826185.1"/>
    <property type="molecule type" value="Genomic_DNA"/>
</dbReference>
<feature type="coiled-coil region" evidence="1">
    <location>
        <begin position="377"/>
        <end position="404"/>
    </location>
</feature>
<proteinExistence type="predicted"/>
<evidence type="ECO:0000256" key="1">
    <source>
        <dbReference type="SAM" id="Coils"/>
    </source>
</evidence>
<keyword evidence="4" id="KW-1185">Reference proteome</keyword>
<feature type="region of interest" description="Disordered" evidence="2">
    <location>
        <begin position="103"/>
        <end position="122"/>
    </location>
</feature>
<organism evidence="3 4">
    <name type="scientific">Senna tora</name>
    <dbReference type="NCBI Taxonomy" id="362788"/>
    <lineage>
        <taxon>Eukaryota</taxon>
        <taxon>Viridiplantae</taxon>
        <taxon>Streptophyta</taxon>
        <taxon>Embryophyta</taxon>
        <taxon>Tracheophyta</taxon>
        <taxon>Spermatophyta</taxon>
        <taxon>Magnoliopsida</taxon>
        <taxon>eudicotyledons</taxon>
        <taxon>Gunneridae</taxon>
        <taxon>Pentapetalae</taxon>
        <taxon>rosids</taxon>
        <taxon>fabids</taxon>
        <taxon>Fabales</taxon>
        <taxon>Fabaceae</taxon>
        <taxon>Caesalpinioideae</taxon>
        <taxon>Cassia clade</taxon>
        <taxon>Senna</taxon>
    </lineage>
</organism>
<dbReference type="PANTHER" id="PTHR34962">
    <property type="entry name" value="EMBRYO DEFECTIVE 1703-RELATED"/>
    <property type="match status" value="1"/>
</dbReference>
<accession>A0A834TQ92</accession>
<name>A0A834TQ92_9FABA</name>
<reference evidence="3" key="1">
    <citation type="submission" date="2020-09" db="EMBL/GenBank/DDBJ databases">
        <title>Genome-Enabled Discovery of Anthraquinone Biosynthesis in Senna tora.</title>
        <authorList>
            <person name="Kang S.-H."/>
            <person name="Pandey R.P."/>
            <person name="Lee C.-M."/>
            <person name="Sim J.-S."/>
            <person name="Jeong J.-T."/>
            <person name="Choi B.-S."/>
            <person name="Jung M."/>
            <person name="Ginzburg D."/>
            <person name="Zhao K."/>
            <person name="Won S.Y."/>
            <person name="Oh T.-J."/>
            <person name="Yu Y."/>
            <person name="Kim N.-H."/>
            <person name="Lee O.R."/>
            <person name="Lee T.-H."/>
            <person name="Bashyal P."/>
            <person name="Kim T.-S."/>
            <person name="Lee W.-H."/>
            <person name="Kawkins C."/>
            <person name="Kim C.-K."/>
            <person name="Kim J.S."/>
            <person name="Ahn B.O."/>
            <person name="Rhee S.Y."/>
            <person name="Sohng J.K."/>
        </authorList>
    </citation>
    <scope>NUCLEOTIDE SEQUENCE</scope>
    <source>
        <tissue evidence="3">Leaf</tissue>
    </source>
</reference>